<organism evidence="1 2">
    <name type="scientific">Streptomyces humicola</name>
    <dbReference type="NCBI Taxonomy" id="2953240"/>
    <lineage>
        <taxon>Bacteria</taxon>
        <taxon>Bacillati</taxon>
        <taxon>Actinomycetota</taxon>
        <taxon>Actinomycetes</taxon>
        <taxon>Kitasatosporales</taxon>
        <taxon>Streptomycetaceae</taxon>
        <taxon>Streptomyces</taxon>
    </lineage>
</organism>
<evidence type="ECO:0000313" key="2">
    <source>
        <dbReference type="Proteomes" id="UP001057702"/>
    </source>
</evidence>
<keyword evidence="2" id="KW-1185">Reference proteome</keyword>
<accession>A0ABT1PWA1</accession>
<evidence type="ECO:0000313" key="1">
    <source>
        <dbReference type="EMBL" id="MCQ4081961.1"/>
    </source>
</evidence>
<dbReference type="EMBL" id="JANFNG010000010">
    <property type="protein sequence ID" value="MCQ4081961.1"/>
    <property type="molecule type" value="Genomic_DNA"/>
</dbReference>
<proteinExistence type="predicted"/>
<protein>
    <submittedName>
        <fullName evidence="1">Uncharacterized protein</fullName>
    </submittedName>
</protein>
<name>A0ABT1PWA1_9ACTN</name>
<reference evidence="1" key="1">
    <citation type="submission" date="2022-06" db="EMBL/GenBank/DDBJ databases">
        <title>Draft genome sequence of Streptomyces sp. RB6PN25 isolated from peat swamp forest in Thailand.</title>
        <authorList>
            <person name="Duangmal K."/>
            <person name="Klaysubun C."/>
        </authorList>
    </citation>
    <scope>NUCLEOTIDE SEQUENCE</scope>
    <source>
        <strain evidence="1">RB6PN25</strain>
    </source>
</reference>
<dbReference type="Proteomes" id="UP001057702">
    <property type="component" value="Unassembled WGS sequence"/>
</dbReference>
<sequence length="162" mass="17105">MLTHRPAQATASATGPGLGLLAALGAWTWAGTDPAGQGIAHILLAHPPGRTGHDTPQAIEARMRHIAGCLGGLADPLDAVPDLGERLQVAGCWVLLRFPGARYGMRLPSHPRWTDLVTSRRQAVLLVGLNPLTRSADATRVDAYLDSVLAADRLLFGLVRTA</sequence>
<dbReference type="RefSeq" id="WP_255920856.1">
    <property type="nucleotide sequence ID" value="NZ_JANFNG010000010.1"/>
</dbReference>
<gene>
    <name evidence="1" type="ORF">NGB36_15425</name>
</gene>
<comment type="caution">
    <text evidence="1">The sequence shown here is derived from an EMBL/GenBank/DDBJ whole genome shotgun (WGS) entry which is preliminary data.</text>
</comment>